<keyword evidence="5" id="KW-1185">Reference proteome</keyword>
<dbReference type="Proteomes" id="UP000806542">
    <property type="component" value="Unassembled WGS sequence"/>
</dbReference>
<keyword evidence="3" id="KW-0406">Ion transport</keyword>
<dbReference type="EMBL" id="JADCKB010000004">
    <property type="protein sequence ID" value="MBE5039435.1"/>
    <property type="molecule type" value="Genomic_DNA"/>
</dbReference>
<sequence length="102" mass="11611">MKYYLLSDNIDTQIGMRLAGVEGIVVHEPDEFKQAFDQALADKDIAILLITEKLVNLCPEYVAQQKTNNKIPLIVELPDRHGSKRPDDYILNYVRDAIGVRL</sequence>
<dbReference type="RefSeq" id="WP_226391994.1">
    <property type="nucleotide sequence ID" value="NZ_JADCKB010000004.1"/>
</dbReference>
<comment type="caution">
    <text evidence="4">The sequence shown here is derived from an EMBL/GenBank/DDBJ whole genome shotgun (WGS) entry which is preliminary data.</text>
</comment>
<evidence type="ECO:0000256" key="3">
    <source>
        <dbReference type="ARBA" id="ARBA00023065"/>
    </source>
</evidence>
<organism evidence="4 5">
    <name type="scientific">Ructibacterium gallinarum</name>
    <dbReference type="NCBI Taxonomy" id="2779355"/>
    <lineage>
        <taxon>Bacteria</taxon>
        <taxon>Bacillati</taxon>
        <taxon>Bacillota</taxon>
        <taxon>Clostridia</taxon>
        <taxon>Eubacteriales</taxon>
        <taxon>Oscillospiraceae</taxon>
        <taxon>Ructibacterium</taxon>
    </lineage>
</organism>
<dbReference type="InterPro" id="IPR008218">
    <property type="entry name" value="ATPase_V1-cplx_f_g_su"/>
</dbReference>
<gene>
    <name evidence="4" type="ORF">INF28_03025</name>
</gene>
<dbReference type="Gene3D" id="3.40.50.10580">
    <property type="entry name" value="ATPase, V1 complex, subunit F"/>
    <property type="match status" value="1"/>
</dbReference>
<reference evidence="4" key="1">
    <citation type="submission" date="2020-10" db="EMBL/GenBank/DDBJ databases">
        <title>ChiBAC.</title>
        <authorList>
            <person name="Zenner C."/>
            <person name="Hitch T.C.A."/>
            <person name="Clavel T."/>
        </authorList>
    </citation>
    <scope>NUCLEOTIDE SEQUENCE</scope>
    <source>
        <strain evidence="4">DSM 107454</strain>
    </source>
</reference>
<evidence type="ECO:0000313" key="4">
    <source>
        <dbReference type="EMBL" id="MBE5039435.1"/>
    </source>
</evidence>
<protein>
    <submittedName>
        <fullName evidence="4">V-type ATP synthase subunit F</fullName>
    </submittedName>
</protein>
<dbReference type="InterPro" id="IPR036906">
    <property type="entry name" value="ATPase_V1_fsu_sf"/>
</dbReference>
<proteinExistence type="inferred from homology"/>
<name>A0A9D5LZG1_9FIRM</name>
<evidence type="ECO:0000256" key="2">
    <source>
        <dbReference type="ARBA" id="ARBA00022448"/>
    </source>
</evidence>
<comment type="similarity">
    <text evidence="1">Belongs to the V-ATPase F subunit family.</text>
</comment>
<dbReference type="SUPFAM" id="SSF159468">
    <property type="entry name" value="AtpF-like"/>
    <property type="match status" value="1"/>
</dbReference>
<dbReference type="Pfam" id="PF01990">
    <property type="entry name" value="ATP-synt_F"/>
    <property type="match status" value="1"/>
</dbReference>
<accession>A0A9D5LZG1</accession>
<dbReference type="AlphaFoldDB" id="A0A9D5LZG1"/>
<dbReference type="GO" id="GO:0046961">
    <property type="term" value="F:proton-transporting ATPase activity, rotational mechanism"/>
    <property type="evidence" value="ECO:0007669"/>
    <property type="project" value="InterPro"/>
</dbReference>
<evidence type="ECO:0000313" key="5">
    <source>
        <dbReference type="Proteomes" id="UP000806542"/>
    </source>
</evidence>
<keyword evidence="2" id="KW-0813">Transport</keyword>
<evidence type="ECO:0000256" key="1">
    <source>
        <dbReference type="ARBA" id="ARBA00010148"/>
    </source>
</evidence>